<keyword evidence="16" id="KW-0675">Receptor</keyword>
<comment type="similarity">
    <text evidence="11 12">Belongs to the TonB-dependent receptor family.</text>
</comment>
<evidence type="ECO:0000256" key="12">
    <source>
        <dbReference type="RuleBase" id="RU003357"/>
    </source>
</evidence>
<dbReference type="PROSITE" id="PS51257">
    <property type="entry name" value="PROKAR_LIPOPROTEIN"/>
    <property type="match status" value="1"/>
</dbReference>
<name>A0A7W9BC05_9SPHN</name>
<dbReference type="RefSeq" id="WP_184055650.1">
    <property type="nucleotide sequence ID" value="NZ_JACIJK010000003.1"/>
</dbReference>
<evidence type="ECO:0000256" key="2">
    <source>
        <dbReference type="ARBA" id="ARBA00022448"/>
    </source>
</evidence>
<evidence type="ECO:0000256" key="11">
    <source>
        <dbReference type="PROSITE-ProRule" id="PRU01360"/>
    </source>
</evidence>
<dbReference type="AlphaFoldDB" id="A0A7W9BC05"/>
<comment type="subcellular location">
    <subcellularLocation>
        <location evidence="1 11">Cell outer membrane</location>
        <topology evidence="1 11">Multi-pass membrane protein</topology>
    </subcellularLocation>
</comment>
<dbReference type="EMBL" id="JACIJK010000003">
    <property type="protein sequence ID" value="MBB5714392.1"/>
    <property type="molecule type" value="Genomic_DNA"/>
</dbReference>
<dbReference type="PANTHER" id="PTHR32552">
    <property type="entry name" value="FERRICHROME IRON RECEPTOR-RELATED"/>
    <property type="match status" value="1"/>
</dbReference>
<dbReference type="PROSITE" id="PS52016">
    <property type="entry name" value="TONB_DEPENDENT_REC_3"/>
    <property type="match status" value="1"/>
</dbReference>
<dbReference type="InterPro" id="IPR039426">
    <property type="entry name" value="TonB-dep_rcpt-like"/>
</dbReference>
<dbReference type="Proteomes" id="UP000546200">
    <property type="component" value="Unassembled WGS sequence"/>
</dbReference>
<evidence type="ECO:0000256" key="13">
    <source>
        <dbReference type="SAM" id="SignalP"/>
    </source>
</evidence>
<dbReference type="InterPro" id="IPR000531">
    <property type="entry name" value="Beta-barrel_TonB"/>
</dbReference>
<keyword evidence="5 11" id="KW-0812">Transmembrane</keyword>
<evidence type="ECO:0000256" key="1">
    <source>
        <dbReference type="ARBA" id="ARBA00004571"/>
    </source>
</evidence>
<keyword evidence="3 11" id="KW-1134">Transmembrane beta strand</keyword>
<evidence type="ECO:0000256" key="10">
    <source>
        <dbReference type="ARBA" id="ARBA00023237"/>
    </source>
</evidence>
<evidence type="ECO:0000259" key="15">
    <source>
        <dbReference type="Pfam" id="PF07715"/>
    </source>
</evidence>
<protein>
    <submittedName>
        <fullName evidence="16">Iron complex outermembrane receptor protein</fullName>
    </submittedName>
</protein>
<evidence type="ECO:0000256" key="5">
    <source>
        <dbReference type="ARBA" id="ARBA00022692"/>
    </source>
</evidence>
<dbReference type="InterPro" id="IPR037066">
    <property type="entry name" value="Plug_dom_sf"/>
</dbReference>
<evidence type="ECO:0000256" key="4">
    <source>
        <dbReference type="ARBA" id="ARBA00022496"/>
    </source>
</evidence>
<feature type="domain" description="TonB-dependent receptor-like beta-barrel" evidence="14">
    <location>
        <begin position="209"/>
        <end position="648"/>
    </location>
</feature>
<evidence type="ECO:0000259" key="14">
    <source>
        <dbReference type="Pfam" id="PF00593"/>
    </source>
</evidence>
<dbReference type="Pfam" id="PF00593">
    <property type="entry name" value="TonB_dep_Rec_b-barrel"/>
    <property type="match status" value="1"/>
</dbReference>
<organism evidence="16 17">
    <name type="scientific">Sphingomonas aerophila</name>
    <dbReference type="NCBI Taxonomy" id="1344948"/>
    <lineage>
        <taxon>Bacteria</taxon>
        <taxon>Pseudomonadati</taxon>
        <taxon>Pseudomonadota</taxon>
        <taxon>Alphaproteobacteria</taxon>
        <taxon>Sphingomonadales</taxon>
        <taxon>Sphingomonadaceae</taxon>
        <taxon>Sphingomonas</taxon>
    </lineage>
</organism>
<dbReference type="GO" id="GO:0009279">
    <property type="term" value="C:cell outer membrane"/>
    <property type="evidence" value="ECO:0007669"/>
    <property type="project" value="UniProtKB-SubCell"/>
</dbReference>
<feature type="domain" description="TonB-dependent receptor plug" evidence="15">
    <location>
        <begin position="61"/>
        <end position="170"/>
    </location>
</feature>
<evidence type="ECO:0000256" key="6">
    <source>
        <dbReference type="ARBA" id="ARBA00023004"/>
    </source>
</evidence>
<dbReference type="Gene3D" id="2.40.170.20">
    <property type="entry name" value="TonB-dependent receptor, beta-barrel domain"/>
    <property type="match status" value="1"/>
</dbReference>
<evidence type="ECO:0000256" key="7">
    <source>
        <dbReference type="ARBA" id="ARBA00023065"/>
    </source>
</evidence>
<comment type="caution">
    <text evidence="16">The sequence shown here is derived from an EMBL/GenBank/DDBJ whole genome shotgun (WGS) entry which is preliminary data.</text>
</comment>
<keyword evidence="10 11" id="KW-0998">Cell outer membrane</keyword>
<keyword evidence="17" id="KW-1185">Reference proteome</keyword>
<proteinExistence type="inferred from homology"/>
<keyword evidence="7" id="KW-0406">Ion transport</keyword>
<evidence type="ECO:0000256" key="9">
    <source>
        <dbReference type="ARBA" id="ARBA00023136"/>
    </source>
</evidence>
<evidence type="ECO:0000256" key="3">
    <source>
        <dbReference type="ARBA" id="ARBA00022452"/>
    </source>
</evidence>
<keyword evidence="8 12" id="KW-0798">TonB box</keyword>
<dbReference type="SUPFAM" id="SSF56935">
    <property type="entry name" value="Porins"/>
    <property type="match status" value="1"/>
</dbReference>
<dbReference type="InterPro" id="IPR036942">
    <property type="entry name" value="Beta-barrel_TonB_sf"/>
</dbReference>
<feature type="signal peptide" evidence="13">
    <location>
        <begin position="1"/>
        <end position="33"/>
    </location>
</feature>
<dbReference type="GO" id="GO:0006826">
    <property type="term" value="P:iron ion transport"/>
    <property type="evidence" value="ECO:0007669"/>
    <property type="project" value="UniProtKB-KW"/>
</dbReference>
<feature type="chain" id="PRO_5031295246" evidence="13">
    <location>
        <begin position="34"/>
        <end position="687"/>
    </location>
</feature>
<keyword evidence="9 11" id="KW-0472">Membrane</keyword>
<dbReference type="Pfam" id="PF07715">
    <property type="entry name" value="Plug"/>
    <property type="match status" value="1"/>
</dbReference>
<evidence type="ECO:0000313" key="16">
    <source>
        <dbReference type="EMBL" id="MBB5714392.1"/>
    </source>
</evidence>
<evidence type="ECO:0000313" key="17">
    <source>
        <dbReference type="Proteomes" id="UP000546200"/>
    </source>
</evidence>
<keyword evidence="4" id="KW-0410">Iron transport</keyword>
<accession>A0A7W9BC05</accession>
<keyword evidence="13" id="KW-0732">Signal</keyword>
<dbReference type="Gene3D" id="2.170.130.10">
    <property type="entry name" value="TonB-dependent receptor, plug domain"/>
    <property type="match status" value="1"/>
</dbReference>
<keyword evidence="2 11" id="KW-0813">Transport</keyword>
<keyword evidence="6" id="KW-0408">Iron</keyword>
<gene>
    <name evidence="16" type="ORF">FHS94_001223</name>
</gene>
<evidence type="ECO:0000256" key="8">
    <source>
        <dbReference type="ARBA" id="ARBA00023077"/>
    </source>
</evidence>
<reference evidence="16 17" key="1">
    <citation type="submission" date="2020-08" db="EMBL/GenBank/DDBJ databases">
        <title>Genomic Encyclopedia of Type Strains, Phase IV (KMG-IV): sequencing the most valuable type-strain genomes for metagenomic binning, comparative biology and taxonomic classification.</title>
        <authorList>
            <person name="Goeker M."/>
        </authorList>
    </citation>
    <scope>NUCLEOTIDE SEQUENCE [LARGE SCALE GENOMIC DNA]</scope>
    <source>
        <strain evidence="16 17">DSM 100044</strain>
    </source>
</reference>
<sequence length="687" mass="74324">MYTSPRRRLPAAIATASFAVSACLLAPAALAQAAQADPDVIVTAQKGSDDPPVVARARDRLSRTPGSVSVVAAETYVDRQVVGLPDLLRDVPGVLSNKRYGEESRLSIRGSGLDQSYHQRGVLLAQDGVPFADADGFSDFQKVDPLGARFIEVYKGGNALRFGGAQLGGAVNLVTPNGKTAATPFSLRLEGGSWDSLRGQASGAGKAGAFDWYGSFNAYRSDGYRQQSASDQIRGTLNLGYSFGEENEVRLIGYAADINQQVPGALSLTDALNNPRFAGAGVADRRQARDQDVERVTVQTHLRLSDGLVFEGGIYVTQTDLHHPISIVIDQDTDTQGAFGRFDLSGEIAGHRADLFFGAYYRQGGTKQDLFVNIGGNNGPRIGDTRQVASGLDVFGEGRFFVVPNLALVAGASWGRATRDYTNRLASSADTADFDWFAPRVGLLFERGTVQVYANYTRSVEPPQFGALTQTNTSEQVFAPVDSQRAWTAEVGTRGRAGPVTWDLTYYRATVAGELLSYLPSANLPATIFNADRTRHQGVEASIDLRLLDGPVGRLRLRQTYGWSDFRFRGDRVHGDNRLPVAPEHQYRVSLRYDGRGGVFLEPFLDWRPKDVWVDYANTLKAPGYAVVSVSGGVRVGPATLFVDARNLADRRYTAEFAAVTDARSASTSVFFPGEGRAVFAGVRFGL</sequence>
<dbReference type="InterPro" id="IPR012910">
    <property type="entry name" value="Plug_dom"/>
</dbReference>
<dbReference type="PANTHER" id="PTHR32552:SF81">
    <property type="entry name" value="TONB-DEPENDENT OUTER MEMBRANE RECEPTOR"/>
    <property type="match status" value="1"/>
</dbReference>